<proteinExistence type="predicted"/>
<gene>
    <name evidence="1" type="ORF">PXEA_LOCUS36811</name>
</gene>
<sequence>MPKAHSPSCPDAFNPVPDAMGVRRTSTLGSSPDSYSAALNALPDCPSVGRSPGALRAHRNTIYRPIRIEDLPLDSEDAEVVGIRRLAVKGSTVARRSESHCVDMSVENSISAELAVDQHFKKSLGPLLDMATPCSGLFPLVKQTSSLVYVPSATTFSNRPSFATLNGDGPSPRATRDLFPSEYEMWPYLLARISSAFSPF</sequence>
<comment type="caution">
    <text evidence="1">The sequence shown here is derived from an EMBL/GenBank/DDBJ whole genome shotgun (WGS) entry which is preliminary data.</text>
</comment>
<protein>
    <submittedName>
        <fullName evidence="1">Uncharacterized protein</fullName>
    </submittedName>
</protein>
<reference evidence="1" key="1">
    <citation type="submission" date="2018-11" db="EMBL/GenBank/DDBJ databases">
        <authorList>
            <consortium name="Pathogen Informatics"/>
        </authorList>
    </citation>
    <scope>NUCLEOTIDE SEQUENCE</scope>
</reference>
<name>A0A3S5CS12_9PLAT</name>
<dbReference type="AlphaFoldDB" id="A0A3S5CS12"/>
<evidence type="ECO:0000313" key="1">
    <source>
        <dbReference type="EMBL" id="VEL43371.1"/>
    </source>
</evidence>
<evidence type="ECO:0000313" key="2">
    <source>
        <dbReference type="Proteomes" id="UP000784294"/>
    </source>
</evidence>
<dbReference type="Proteomes" id="UP000784294">
    <property type="component" value="Unassembled WGS sequence"/>
</dbReference>
<organism evidence="1 2">
    <name type="scientific">Protopolystoma xenopodis</name>
    <dbReference type="NCBI Taxonomy" id="117903"/>
    <lineage>
        <taxon>Eukaryota</taxon>
        <taxon>Metazoa</taxon>
        <taxon>Spiralia</taxon>
        <taxon>Lophotrochozoa</taxon>
        <taxon>Platyhelminthes</taxon>
        <taxon>Monogenea</taxon>
        <taxon>Polyopisthocotylea</taxon>
        <taxon>Polystomatidea</taxon>
        <taxon>Polystomatidae</taxon>
        <taxon>Protopolystoma</taxon>
    </lineage>
</organism>
<dbReference type="EMBL" id="CAAALY010280841">
    <property type="protein sequence ID" value="VEL43371.1"/>
    <property type="molecule type" value="Genomic_DNA"/>
</dbReference>
<keyword evidence="2" id="KW-1185">Reference proteome</keyword>
<accession>A0A3S5CS12</accession>